<feature type="compositionally biased region" description="Acidic residues" evidence="2">
    <location>
        <begin position="368"/>
        <end position="392"/>
    </location>
</feature>
<evidence type="ECO:0000313" key="6">
    <source>
        <dbReference type="Proteomes" id="UP000008141"/>
    </source>
</evidence>
<feature type="coiled-coil region" evidence="1">
    <location>
        <begin position="956"/>
        <end position="1004"/>
    </location>
</feature>
<feature type="compositionally biased region" description="Low complexity" evidence="2">
    <location>
        <begin position="1599"/>
        <end position="1618"/>
    </location>
</feature>
<feature type="region of interest" description="Disordered" evidence="2">
    <location>
        <begin position="1599"/>
        <end position="1765"/>
    </location>
</feature>
<dbReference type="InterPro" id="IPR045063">
    <property type="entry name" value="Dynamin_N"/>
</dbReference>
<dbReference type="InterPro" id="IPR056024">
    <property type="entry name" value="DUF7605"/>
</dbReference>
<feature type="compositionally biased region" description="Low complexity" evidence="2">
    <location>
        <begin position="181"/>
        <end position="194"/>
    </location>
</feature>
<feature type="compositionally biased region" description="Low complexity" evidence="2">
    <location>
        <begin position="403"/>
        <end position="424"/>
    </location>
</feature>
<feature type="compositionally biased region" description="Low complexity" evidence="2">
    <location>
        <begin position="282"/>
        <end position="301"/>
    </location>
</feature>
<dbReference type="Pfam" id="PF24564">
    <property type="entry name" value="DUF7605"/>
    <property type="match status" value="1"/>
</dbReference>
<organism evidence="6">
    <name type="scientific">Chlorella variabilis</name>
    <name type="common">Green alga</name>
    <dbReference type="NCBI Taxonomy" id="554065"/>
    <lineage>
        <taxon>Eukaryota</taxon>
        <taxon>Viridiplantae</taxon>
        <taxon>Chlorophyta</taxon>
        <taxon>core chlorophytes</taxon>
        <taxon>Trebouxiophyceae</taxon>
        <taxon>Chlorellales</taxon>
        <taxon>Chlorellaceae</taxon>
        <taxon>Chlorella clade</taxon>
        <taxon>Chlorella</taxon>
    </lineage>
</organism>
<dbReference type="RefSeq" id="XP_005851395.1">
    <property type="nucleotide sequence ID" value="XM_005851333.1"/>
</dbReference>
<feature type="compositionally biased region" description="Acidic residues" evidence="2">
    <location>
        <begin position="1670"/>
        <end position="1687"/>
    </location>
</feature>
<dbReference type="Gene3D" id="3.40.50.300">
    <property type="entry name" value="P-loop containing nucleotide triphosphate hydrolases"/>
    <property type="match status" value="1"/>
</dbReference>
<evidence type="ECO:0000259" key="3">
    <source>
        <dbReference type="Pfam" id="PF00350"/>
    </source>
</evidence>
<feature type="compositionally biased region" description="Basic and acidic residues" evidence="2">
    <location>
        <begin position="924"/>
        <end position="934"/>
    </location>
</feature>
<evidence type="ECO:0000256" key="1">
    <source>
        <dbReference type="SAM" id="Coils"/>
    </source>
</evidence>
<dbReference type="eggNOG" id="ENOG502QU12">
    <property type="taxonomic scope" value="Eukaryota"/>
</dbReference>
<dbReference type="EMBL" id="GL433836">
    <property type="protein sequence ID" value="EFN59293.1"/>
    <property type="molecule type" value="Genomic_DNA"/>
</dbReference>
<dbReference type="KEGG" id="cvr:CHLNCDRAFT_137642"/>
<feature type="domain" description="DUF7605" evidence="4">
    <location>
        <begin position="1187"/>
        <end position="1355"/>
    </location>
</feature>
<dbReference type="Pfam" id="PF00350">
    <property type="entry name" value="Dynamin_N"/>
    <property type="match status" value="1"/>
</dbReference>
<feature type="compositionally biased region" description="Low complexity" evidence="2">
    <location>
        <begin position="1451"/>
        <end position="1460"/>
    </location>
</feature>
<accession>E1Z459</accession>
<dbReference type="PANTHER" id="PTHR36681">
    <property type="entry name" value="NUCLEAR GTPASE, GERMINAL CENTER-ASSOCIATED, TANDEM DUPLICATE 3"/>
    <property type="match status" value="1"/>
</dbReference>
<dbReference type="STRING" id="554065.E1Z459"/>
<dbReference type="InParanoid" id="E1Z459"/>
<protein>
    <submittedName>
        <fullName evidence="5">Uncharacterized protein</fullName>
    </submittedName>
</protein>
<dbReference type="PANTHER" id="PTHR36681:SF3">
    <property type="entry name" value="NUCLEAR GTPASE, GERMINAL CENTER-ASSOCIATED, TANDEM DUPLICATE 3"/>
    <property type="match status" value="1"/>
</dbReference>
<dbReference type="GeneID" id="17358437"/>
<proteinExistence type="predicted"/>
<evidence type="ECO:0000259" key="4">
    <source>
        <dbReference type="Pfam" id="PF24564"/>
    </source>
</evidence>
<feature type="region of interest" description="Disordered" evidence="2">
    <location>
        <begin position="368"/>
        <end position="425"/>
    </location>
</feature>
<feature type="domain" description="Dynamin N-terminal" evidence="3">
    <location>
        <begin position="533"/>
        <end position="763"/>
    </location>
</feature>
<feature type="compositionally biased region" description="Gly residues" evidence="2">
    <location>
        <begin position="1692"/>
        <end position="1712"/>
    </location>
</feature>
<dbReference type="OMA" id="NAGCEDS"/>
<reference evidence="5 6" key="1">
    <citation type="journal article" date="2010" name="Plant Cell">
        <title>The Chlorella variabilis NC64A genome reveals adaptation to photosymbiosis, coevolution with viruses, and cryptic sex.</title>
        <authorList>
            <person name="Blanc G."/>
            <person name="Duncan G."/>
            <person name="Agarkova I."/>
            <person name="Borodovsky M."/>
            <person name="Gurnon J."/>
            <person name="Kuo A."/>
            <person name="Lindquist E."/>
            <person name="Lucas S."/>
            <person name="Pangilinan J."/>
            <person name="Polle J."/>
            <person name="Salamov A."/>
            <person name="Terry A."/>
            <person name="Yamada T."/>
            <person name="Dunigan D.D."/>
            <person name="Grigoriev I.V."/>
            <person name="Claverie J.M."/>
            <person name="Van Etten J.L."/>
        </authorList>
    </citation>
    <scope>NUCLEOTIDE SEQUENCE [LARGE SCALE GENOMIC DNA]</scope>
    <source>
        <strain evidence="5 6">NC64A</strain>
    </source>
</reference>
<feature type="compositionally biased region" description="Low complexity" evidence="2">
    <location>
        <begin position="1646"/>
        <end position="1669"/>
    </location>
</feature>
<feature type="region of interest" description="Disordered" evidence="2">
    <location>
        <begin position="266"/>
        <end position="328"/>
    </location>
</feature>
<feature type="region of interest" description="Disordered" evidence="2">
    <location>
        <begin position="158"/>
        <end position="249"/>
    </location>
</feature>
<gene>
    <name evidence="5" type="ORF">CHLNCDRAFT_137642</name>
</gene>
<keyword evidence="6" id="KW-1185">Reference proteome</keyword>
<feature type="compositionally biased region" description="Low complexity" evidence="2">
    <location>
        <begin position="233"/>
        <end position="249"/>
    </location>
</feature>
<evidence type="ECO:0000313" key="5">
    <source>
        <dbReference type="EMBL" id="EFN59293.1"/>
    </source>
</evidence>
<dbReference type="InterPro" id="IPR027417">
    <property type="entry name" value="P-loop_NTPase"/>
</dbReference>
<keyword evidence="1" id="KW-0175">Coiled coil</keyword>
<sequence length="1810" mass="190766">MASQGLLRLVPVGPRRKDLSVINFQPCRGELELPVETAGPGLLVVTWMTDAATLAVQRKGMARETLELGDSLGDIGRGTKLELVPTDAQHGKPGDWAYIVSEFKTPPRIQPSAMDATPIALTGARLAVLPATGGRTAAAAGDGMATPAVPRALHPATAGLPATAGASTSQVKRAAEEEAEPATAAAPAVAAPESASKRQKLADADGTASVAGAAVSGAAPPPHDAEMREAGEELGPQQEEQQQEWQQRQQPRELMLYAETQVLDPYGAEESDGNDGGPAPAPTAAEAGAAASPASSDAAPAGEGGDTASEEDAQRRQPPAAALIPPTQVHPGLLFATRSFATMPHMQLGGSGQLSRSFFLQAVGFMEAEEEAEEEEEEVEEEGEAAAEEAAEETLRGHEQQEEQQGQEQPAAAGAGQPGWEQPAEAQPLKLDTAAAAGPLAVPSAVATAAAATAAPPPKPSGRASRPGAGSVAADVVGATVRQCGELLQDVRAVLFDQGGGTGSSLATAQRAAAWLADVDAMQQRSEMRPIVIGVVGDTGAGKSSMLNALLGEEEVLPQNGMRACTACVVEVSYAPGHAYSAEIEFVTQEEWAQQVEGLWHDLLGEDGQPQITRGERNPDGRSMHGAAQAVLESVLGKPLVRRHSGVTLEQLLSARSSATRHLGETIRVREHSAKEFRKMIGKYVDSNNRRGDDVSTWPLVRVCRISHSWPVLATGAMLVDLPGVRDANAARGKVAEAYLRKCSAIWVAADITRAVDNKTAKEMLGDEFRRQMMMDGQFGCISFVCTKADNIMPREAIEGLGVDEICARTETPVDDFIRLDDAVEAKRDQESDLEHLYMTSLKAVKRILKKSGECDGRLQVIRELIEERGGNFGLDQAAPGEEEGGSLIVGDTEDEEDAMDDDEDSGSESDSEEEMEDGDEQISLEKARKDGLKQGRTKGRKKYGKWKVLQLQQERRLVLEKLEKARGARKEAEAEKRQHRGRLDGVKRELQKLQVQLNSICARARNGYSKEQLKRDFREGVEAVEAGSGGVRALAAADLDLPKLEGRCRRDGPTGAFSRLEHTEVPALREHVHDIARRGRIHTARSLAASLSSFVVSTALLLRDQRELEGELGGAVKQAFEEQAGQLQAELEKRLKAWAEQLDTLVLSEGLSPRIESGAGRAESKAVATAVNWGAPVMRAAGSRGGRVGGGLYWGTYKATVKRGGDYTSPTAGEISFNGDLAAPILDSIAVEWDNTFGAKIATHLRGFRSLALAALGGALEAVRASLAAAGLDALRIDRLCHQVLQEEGRRLSEAVDAMLGPVAEKQRDLSRDVIKPTVKEHMSEAYQLCTAEMGGGMFDRMRRHMRCHVEREQGRMFVDAAQRLREELRHVVAALYAGVQKLAGQMLARLASHFSVLWEQPPSDEQQRGAAVAALAAIATQAAAVCEAAGAAPCPNLPTLLAPPPPSPQQHQLQQHQQQAERRRGPRRSPGAPLNPWDFLGRAPEQDEDQNDDEDEEDEEEGEDGDEEEESDADADAEGHAGVHPPADPAALWAHVHAVQHQAQLAMQQHIAAMWAAQQQQALAAGAAAAGEAAAQLREQREAAAADVAAAAAAGQQLQQEEAAGEGPAEDAAMAEAAEEEGQEGAAPEQSEPRRGEGGGGDDAAGAAASSSSGGPGSRQDGQGADAAAEEEVGGGDAGSEDQENEGPAAGDGSGEGWAGGGTGGAGGGPARRPLSELAPSVRSMHSTGADRPSASSGSLRRRMEMRRGRWRQAADGPAGGGGVVVDLVGGGAAPVRVKREPGAAAGGEGASQFDVVDLTLDSEPQGV</sequence>
<dbReference type="Proteomes" id="UP000008141">
    <property type="component" value="Unassembled WGS sequence"/>
</dbReference>
<feature type="compositionally biased region" description="Acidic residues" evidence="2">
    <location>
        <begin position="892"/>
        <end position="923"/>
    </location>
</feature>
<evidence type="ECO:0000256" key="2">
    <source>
        <dbReference type="SAM" id="MobiDB-lite"/>
    </source>
</evidence>
<feature type="compositionally biased region" description="Acidic residues" evidence="2">
    <location>
        <begin position="1488"/>
        <end position="1518"/>
    </location>
</feature>
<feature type="region of interest" description="Disordered" evidence="2">
    <location>
        <begin position="1439"/>
        <end position="1530"/>
    </location>
</feature>
<feature type="region of interest" description="Disordered" evidence="2">
    <location>
        <begin position="872"/>
        <end position="940"/>
    </location>
</feature>
<dbReference type="OrthoDB" id="515370at2759"/>
<feature type="compositionally biased region" description="Low complexity" evidence="2">
    <location>
        <begin position="204"/>
        <end position="218"/>
    </location>
</feature>
<dbReference type="SUPFAM" id="SSF52540">
    <property type="entry name" value="P-loop containing nucleoside triphosphate hydrolases"/>
    <property type="match status" value="1"/>
</dbReference>
<name>E1Z459_CHLVA</name>